<feature type="region of interest" description="Disordered" evidence="1">
    <location>
        <begin position="32"/>
        <end position="60"/>
    </location>
</feature>
<name>A0ABQ2DMU5_9DEIO</name>
<gene>
    <name evidence="2" type="ORF">GCM10008938_51650</name>
</gene>
<reference evidence="3" key="1">
    <citation type="journal article" date="2019" name="Int. J. Syst. Evol. Microbiol.">
        <title>The Global Catalogue of Microorganisms (GCM) 10K type strain sequencing project: providing services to taxonomists for standard genome sequencing and annotation.</title>
        <authorList>
            <consortium name="The Broad Institute Genomics Platform"/>
            <consortium name="The Broad Institute Genome Sequencing Center for Infectious Disease"/>
            <person name="Wu L."/>
            <person name="Ma J."/>
        </authorList>
    </citation>
    <scope>NUCLEOTIDE SEQUENCE [LARGE SCALE GENOMIC DNA]</scope>
    <source>
        <strain evidence="3">JCM 14370</strain>
    </source>
</reference>
<dbReference type="Proteomes" id="UP000632222">
    <property type="component" value="Unassembled WGS sequence"/>
</dbReference>
<comment type="caution">
    <text evidence="2">The sequence shown here is derived from an EMBL/GenBank/DDBJ whole genome shotgun (WGS) entry which is preliminary data.</text>
</comment>
<feature type="compositionally biased region" description="Basic and acidic residues" evidence="1">
    <location>
        <begin position="34"/>
        <end position="44"/>
    </location>
</feature>
<evidence type="ECO:0000313" key="3">
    <source>
        <dbReference type="Proteomes" id="UP000632222"/>
    </source>
</evidence>
<evidence type="ECO:0000313" key="2">
    <source>
        <dbReference type="EMBL" id="GGJ59221.1"/>
    </source>
</evidence>
<keyword evidence="3" id="KW-1185">Reference proteome</keyword>
<protein>
    <submittedName>
        <fullName evidence="2">Uncharacterized protein</fullName>
    </submittedName>
</protein>
<organism evidence="2 3">
    <name type="scientific">Deinococcus roseus</name>
    <dbReference type="NCBI Taxonomy" id="392414"/>
    <lineage>
        <taxon>Bacteria</taxon>
        <taxon>Thermotogati</taxon>
        <taxon>Deinococcota</taxon>
        <taxon>Deinococci</taxon>
        <taxon>Deinococcales</taxon>
        <taxon>Deinococcaceae</taxon>
        <taxon>Deinococcus</taxon>
    </lineage>
</organism>
<sequence>MESLPWVMDFTVGQATPAVKQGFSLGCPLSALEDPSKTTDETQKHSFFRPRRSFSVNKST</sequence>
<accession>A0ABQ2DMU5</accession>
<evidence type="ECO:0000256" key="1">
    <source>
        <dbReference type="SAM" id="MobiDB-lite"/>
    </source>
</evidence>
<dbReference type="EMBL" id="BMOD01000049">
    <property type="protein sequence ID" value="GGJ59221.1"/>
    <property type="molecule type" value="Genomic_DNA"/>
</dbReference>
<proteinExistence type="predicted"/>